<dbReference type="Proteomes" id="UP001159641">
    <property type="component" value="Unassembled WGS sequence"/>
</dbReference>
<gene>
    <name evidence="2" type="ORF">J1605_005750</name>
</gene>
<proteinExistence type="predicted"/>
<dbReference type="AlphaFoldDB" id="A0AB34H8V2"/>
<keyword evidence="3" id="KW-1185">Reference proteome</keyword>
<evidence type="ECO:0000313" key="3">
    <source>
        <dbReference type="Proteomes" id="UP001159641"/>
    </source>
</evidence>
<dbReference type="EMBL" id="JAIQCJ010001812">
    <property type="protein sequence ID" value="KAJ8787345.1"/>
    <property type="molecule type" value="Genomic_DNA"/>
</dbReference>
<feature type="region of interest" description="Disordered" evidence="1">
    <location>
        <begin position="46"/>
        <end position="162"/>
    </location>
</feature>
<evidence type="ECO:0000313" key="2">
    <source>
        <dbReference type="EMBL" id="KAJ8787345.1"/>
    </source>
</evidence>
<organism evidence="2 3">
    <name type="scientific">Eschrichtius robustus</name>
    <name type="common">California gray whale</name>
    <name type="synonym">Eschrichtius gibbosus</name>
    <dbReference type="NCBI Taxonomy" id="9764"/>
    <lineage>
        <taxon>Eukaryota</taxon>
        <taxon>Metazoa</taxon>
        <taxon>Chordata</taxon>
        <taxon>Craniata</taxon>
        <taxon>Vertebrata</taxon>
        <taxon>Euteleostomi</taxon>
        <taxon>Mammalia</taxon>
        <taxon>Eutheria</taxon>
        <taxon>Laurasiatheria</taxon>
        <taxon>Artiodactyla</taxon>
        <taxon>Whippomorpha</taxon>
        <taxon>Cetacea</taxon>
        <taxon>Mysticeti</taxon>
        <taxon>Eschrichtiidae</taxon>
        <taxon>Eschrichtius</taxon>
    </lineage>
</organism>
<sequence>MRARSGPDGRGGSALTGRAGLCRRQETDGNIMFLVSLLARQPGCAEPMRPGRGSGIRQSYLKPPLPDGRLPVRPRPQGWPARPAAPRLQEPPGAVFKPRPPSSCQPPARCSRGLAPSSSSGGWFPGHPEVLRIPTRSPGRSPAGDAHGLAPRLPGPHPRSRLSRLRCHCPSVSLLGHGPGGLGLEGAEGS</sequence>
<accession>A0AB34H8V2</accession>
<evidence type="ECO:0000256" key="1">
    <source>
        <dbReference type="SAM" id="MobiDB-lite"/>
    </source>
</evidence>
<protein>
    <submittedName>
        <fullName evidence="2">Uncharacterized protein</fullName>
    </submittedName>
</protein>
<feature type="region of interest" description="Disordered" evidence="1">
    <location>
        <begin position="1"/>
        <end position="23"/>
    </location>
</feature>
<comment type="caution">
    <text evidence="2">The sequence shown here is derived from an EMBL/GenBank/DDBJ whole genome shotgun (WGS) entry which is preliminary data.</text>
</comment>
<name>A0AB34H8V2_ESCRO</name>
<reference evidence="2 3" key="1">
    <citation type="submission" date="2022-11" db="EMBL/GenBank/DDBJ databases">
        <title>Whole genome sequence of Eschrichtius robustus ER-17-0199.</title>
        <authorList>
            <person name="Bruniche-Olsen A."/>
            <person name="Black A.N."/>
            <person name="Fields C.J."/>
            <person name="Walden K."/>
            <person name="Dewoody J.A."/>
        </authorList>
    </citation>
    <scope>NUCLEOTIDE SEQUENCE [LARGE SCALE GENOMIC DNA]</scope>
    <source>
        <strain evidence="2">ER-17-0199</strain>
        <tissue evidence="2">Blubber</tissue>
    </source>
</reference>